<dbReference type="InterPro" id="IPR051205">
    <property type="entry name" value="UbiH/COQ6_monooxygenase"/>
</dbReference>
<dbReference type="GO" id="GO:0016705">
    <property type="term" value="F:oxidoreductase activity, acting on paired donors, with incorporation or reduction of molecular oxygen"/>
    <property type="evidence" value="ECO:0007669"/>
    <property type="project" value="InterPro"/>
</dbReference>
<evidence type="ECO:0000313" key="10">
    <source>
        <dbReference type="EMBL" id="SFF37690.1"/>
    </source>
</evidence>
<reference evidence="10 11" key="1">
    <citation type="submission" date="2016-10" db="EMBL/GenBank/DDBJ databases">
        <authorList>
            <person name="de Groot N.N."/>
        </authorList>
    </citation>
    <scope>NUCLEOTIDE SEQUENCE [LARGE SCALE GENOMIC DNA]</scope>
    <source>
        <strain evidence="10 11">DSM 23609</strain>
    </source>
</reference>
<dbReference type="InterPro" id="IPR002938">
    <property type="entry name" value="FAD-bd"/>
</dbReference>
<feature type="domain" description="FAD-binding" evidence="9">
    <location>
        <begin position="20"/>
        <end position="356"/>
    </location>
</feature>
<comment type="subunit">
    <text evidence="8">Component of the Ubi complex metabolon, which regroups five ubiquinone biosynthesis proteins (UbiE, UbiF, UbiG, UbiH and UbiI) and two accessory factors (UbiK and the lipid-binding protein UbiJ).</text>
</comment>
<evidence type="ECO:0000256" key="8">
    <source>
        <dbReference type="ARBA" id="ARBA00065734"/>
    </source>
</evidence>
<dbReference type="Gene3D" id="3.50.50.60">
    <property type="entry name" value="FAD/NAD(P)-binding domain"/>
    <property type="match status" value="2"/>
</dbReference>
<dbReference type="NCBIfam" id="TIGR01988">
    <property type="entry name" value="Ubi-OHases"/>
    <property type="match status" value="1"/>
</dbReference>
<evidence type="ECO:0000256" key="5">
    <source>
        <dbReference type="ARBA" id="ARBA00022827"/>
    </source>
</evidence>
<keyword evidence="5" id="KW-0274">FAD</keyword>
<dbReference type="AlphaFoldDB" id="A0A1I2I7Y3"/>
<dbReference type="GO" id="GO:0110142">
    <property type="term" value="C:ubiquinone biosynthesis complex"/>
    <property type="evidence" value="ECO:0007669"/>
    <property type="project" value="UniProtKB-ARBA"/>
</dbReference>
<evidence type="ECO:0000259" key="9">
    <source>
        <dbReference type="Pfam" id="PF01494"/>
    </source>
</evidence>
<proteinExistence type="inferred from homology"/>
<comment type="pathway">
    <text evidence="2">Cofactor biosynthesis; ubiquinone biosynthesis.</text>
</comment>
<comment type="similarity">
    <text evidence="3">Belongs to the UbiH/COQ6 family.</text>
</comment>
<accession>A0A1I2I7Y3</accession>
<dbReference type="GO" id="GO:0004497">
    <property type="term" value="F:monooxygenase activity"/>
    <property type="evidence" value="ECO:0007669"/>
    <property type="project" value="UniProtKB-KW"/>
</dbReference>
<evidence type="ECO:0000256" key="1">
    <source>
        <dbReference type="ARBA" id="ARBA00001974"/>
    </source>
</evidence>
<keyword evidence="11" id="KW-1185">Reference proteome</keyword>
<evidence type="ECO:0000313" key="11">
    <source>
        <dbReference type="Proteomes" id="UP000199771"/>
    </source>
</evidence>
<keyword evidence="7" id="KW-0503">Monooxygenase</keyword>
<sequence>MSMSSAQARTIRASPRADVDCDVVVVGAGCVGAAAALGLHRAGLRVRLLERAPFTESDDDYDLRVYAIAPRSVRLLQRLGVWAAIAAERVSPYTHMQVWETAPSEALHFDASDIRADVLGYIVEGRVIQRHLWRALPAGVLREGAAVVDCTTDESSAVLTLDGGARLRTRLIVAADGPSSPLRKLQGIEAWSQTYAQTAIVCHVRTQRPHRGFAYQRFLDTGPLALLPLADGRCSIVWSSTEAPDLMALDDVAFCAALETASQQVLGAVEACTRRLTFPLAAQHARTYVQPRFVLAGDAAHVVHPLAGQGMNLGLGDVDDLLRVVEDAQRLRQDIGSLRVLQRYQRARRAEVTEMIAVTDGLYRAYRVRIPGWVSLRQRGLGLVNALTPLRQALVRRACGL</sequence>
<dbReference type="PROSITE" id="PS01304">
    <property type="entry name" value="UBIH"/>
    <property type="match status" value="1"/>
</dbReference>
<dbReference type="InterPro" id="IPR010971">
    <property type="entry name" value="UbiH/COQ6"/>
</dbReference>
<organism evidence="10 11">
    <name type="scientific">Fontimonas thermophila</name>
    <dbReference type="NCBI Taxonomy" id="1076937"/>
    <lineage>
        <taxon>Bacteria</taxon>
        <taxon>Pseudomonadati</taxon>
        <taxon>Pseudomonadota</taxon>
        <taxon>Gammaproteobacteria</taxon>
        <taxon>Nevskiales</taxon>
        <taxon>Nevskiaceae</taxon>
        <taxon>Fontimonas</taxon>
    </lineage>
</organism>
<dbReference type="GO" id="GO:0071949">
    <property type="term" value="F:FAD binding"/>
    <property type="evidence" value="ECO:0007669"/>
    <property type="project" value="InterPro"/>
</dbReference>
<dbReference type="UniPathway" id="UPA00232"/>
<dbReference type="Pfam" id="PF01494">
    <property type="entry name" value="FAD_binding_3"/>
    <property type="match status" value="1"/>
</dbReference>
<dbReference type="EMBL" id="FOOC01000003">
    <property type="protein sequence ID" value="SFF37690.1"/>
    <property type="molecule type" value="Genomic_DNA"/>
</dbReference>
<evidence type="ECO:0000256" key="4">
    <source>
        <dbReference type="ARBA" id="ARBA00022630"/>
    </source>
</evidence>
<evidence type="ECO:0000256" key="7">
    <source>
        <dbReference type="ARBA" id="ARBA00023033"/>
    </source>
</evidence>
<dbReference type="FunFam" id="3.50.50.60:FF:000021">
    <property type="entry name" value="Ubiquinone biosynthesis monooxygenase COQ6"/>
    <property type="match status" value="1"/>
</dbReference>
<dbReference type="InterPro" id="IPR036188">
    <property type="entry name" value="FAD/NAD-bd_sf"/>
</dbReference>
<evidence type="ECO:0000256" key="3">
    <source>
        <dbReference type="ARBA" id="ARBA00005349"/>
    </source>
</evidence>
<dbReference type="InterPro" id="IPR018168">
    <property type="entry name" value="Ubi_Hdrlase_CS"/>
</dbReference>
<evidence type="ECO:0000256" key="6">
    <source>
        <dbReference type="ARBA" id="ARBA00023002"/>
    </source>
</evidence>
<gene>
    <name evidence="10" type="ORF">SAMN04488120_10359</name>
</gene>
<keyword evidence="6" id="KW-0560">Oxidoreductase</keyword>
<keyword evidence="4" id="KW-0285">Flavoprotein</keyword>
<protein>
    <submittedName>
        <fullName evidence="10">2-octaprenylphenol hydroxylase</fullName>
    </submittedName>
</protein>
<dbReference type="PANTHER" id="PTHR43876">
    <property type="entry name" value="UBIQUINONE BIOSYNTHESIS MONOOXYGENASE COQ6, MITOCHONDRIAL"/>
    <property type="match status" value="1"/>
</dbReference>
<dbReference type="PANTHER" id="PTHR43876:SF7">
    <property type="entry name" value="UBIQUINONE BIOSYNTHESIS MONOOXYGENASE COQ6, MITOCHONDRIAL"/>
    <property type="match status" value="1"/>
</dbReference>
<dbReference type="PRINTS" id="PR00420">
    <property type="entry name" value="RNGMNOXGNASE"/>
</dbReference>
<name>A0A1I2I7Y3_9GAMM</name>
<dbReference type="Proteomes" id="UP000199771">
    <property type="component" value="Unassembled WGS sequence"/>
</dbReference>
<dbReference type="RefSeq" id="WP_200769505.1">
    <property type="nucleotide sequence ID" value="NZ_FOOC01000003.1"/>
</dbReference>
<dbReference type="SUPFAM" id="SSF51905">
    <property type="entry name" value="FAD/NAD(P)-binding domain"/>
    <property type="match status" value="1"/>
</dbReference>
<evidence type="ECO:0000256" key="2">
    <source>
        <dbReference type="ARBA" id="ARBA00004749"/>
    </source>
</evidence>
<dbReference type="STRING" id="1076937.SAMN04488120_10359"/>
<comment type="cofactor">
    <cofactor evidence="1">
        <name>FAD</name>
        <dbReference type="ChEBI" id="CHEBI:57692"/>
    </cofactor>
</comment>
<dbReference type="GO" id="GO:0006744">
    <property type="term" value="P:ubiquinone biosynthetic process"/>
    <property type="evidence" value="ECO:0007669"/>
    <property type="project" value="UniProtKB-UniPathway"/>
</dbReference>